<feature type="signal peptide" evidence="1">
    <location>
        <begin position="1"/>
        <end position="23"/>
    </location>
</feature>
<sequence length="118" mass="12972">MKTSLMSFALASMVIGLSSCSMPSGIQLVSTTRVIDSQPGVIGPVTTVNGVAIHQYSPKLYSPFLYAHESLADNEYQRERNLRYERKGSVHVGPLMAASHSRASALYETRQAIPMRKK</sequence>
<name>A0A7W7YC17_9BACT</name>
<dbReference type="AlphaFoldDB" id="A0A7W7YC17"/>
<gene>
    <name evidence="2" type="ORF">HNQ65_002989</name>
</gene>
<protein>
    <recommendedName>
        <fullName evidence="4">Lipoprotein</fullName>
    </recommendedName>
</protein>
<evidence type="ECO:0000256" key="1">
    <source>
        <dbReference type="SAM" id="SignalP"/>
    </source>
</evidence>
<accession>A0A7W7YC17</accession>
<keyword evidence="3" id="KW-1185">Reference proteome</keyword>
<dbReference type="PROSITE" id="PS51257">
    <property type="entry name" value="PROKAR_LIPOPROTEIN"/>
    <property type="match status" value="1"/>
</dbReference>
<proteinExistence type="predicted"/>
<dbReference type="EMBL" id="JACHIG010000006">
    <property type="protein sequence ID" value="MBB5033401.1"/>
    <property type="molecule type" value="Genomic_DNA"/>
</dbReference>
<feature type="chain" id="PRO_5031233500" description="Lipoprotein" evidence="1">
    <location>
        <begin position="24"/>
        <end position="118"/>
    </location>
</feature>
<evidence type="ECO:0008006" key="4">
    <source>
        <dbReference type="Google" id="ProtNLM"/>
    </source>
</evidence>
<evidence type="ECO:0000313" key="3">
    <source>
        <dbReference type="Proteomes" id="UP000590740"/>
    </source>
</evidence>
<keyword evidence="1" id="KW-0732">Signal</keyword>
<evidence type="ECO:0000313" key="2">
    <source>
        <dbReference type="EMBL" id="MBB5033401.1"/>
    </source>
</evidence>
<dbReference type="Proteomes" id="UP000590740">
    <property type="component" value="Unassembled WGS sequence"/>
</dbReference>
<organism evidence="2 3">
    <name type="scientific">Prosthecobacter vanneervenii</name>
    <dbReference type="NCBI Taxonomy" id="48466"/>
    <lineage>
        <taxon>Bacteria</taxon>
        <taxon>Pseudomonadati</taxon>
        <taxon>Verrucomicrobiota</taxon>
        <taxon>Verrucomicrobiia</taxon>
        <taxon>Verrucomicrobiales</taxon>
        <taxon>Verrucomicrobiaceae</taxon>
        <taxon>Prosthecobacter</taxon>
    </lineage>
</organism>
<dbReference type="RefSeq" id="WP_184340332.1">
    <property type="nucleotide sequence ID" value="NZ_JACHIG010000006.1"/>
</dbReference>
<comment type="caution">
    <text evidence="2">The sequence shown here is derived from an EMBL/GenBank/DDBJ whole genome shotgun (WGS) entry which is preliminary data.</text>
</comment>
<reference evidence="2 3" key="1">
    <citation type="submission" date="2020-08" db="EMBL/GenBank/DDBJ databases">
        <title>Genomic Encyclopedia of Type Strains, Phase IV (KMG-IV): sequencing the most valuable type-strain genomes for metagenomic binning, comparative biology and taxonomic classification.</title>
        <authorList>
            <person name="Goeker M."/>
        </authorList>
    </citation>
    <scope>NUCLEOTIDE SEQUENCE [LARGE SCALE GENOMIC DNA]</scope>
    <source>
        <strain evidence="2 3">DSM 12252</strain>
    </source>
</reference>